<gene>
    <name evidence="2" type="ORF">g.10756</name>
</gene>
<proteinExistence type="predicted"/>
<evidence type="ECO:0000256" key="1">
    <source>
        <dbReference type="SAM" id="MobiDB-lite"/>
    </source>
</evidence>
<organism evidence="2">
    <name type="scientific">Schizaphis graminum</name>
    <name type="common">Green bug aphid</name>
    <dbReference type="NCBI Taxonomy" id="13262"/>
    <lineage>
        <taxon>Eukaryota</taxon>
        <taxon>Metazoa</taxon>
        <taxon>Ecdysozoa</taxon>
        <taxon>Arthropoda</taxon>
        <taxon>Hexapoda</taxon>
        <taxon>Insecta</taxon>
        <taxon>Pterygota</taxon>
        <taxon>Neoptera</taxon>
        <taxon>Paraneoptera</taxon>
        <taxon>Hemiptera</taxon>
        <taxon>Sternorrhyncha</taxon>
        <taxon>Aphidomorpha</taxon>
        <taxon>Aphidoidea</taxon>
        <taxon>Aphididae</taxon>
        <taxon>Aphidini</taxon>
        <taxon>Schizaphis</taxon>
    </lineage>
</organism>
<name>A0A2S2NIM2_SCHGA</name>
<evidence type="ECO:0000313" key="2">
    <source>
        <dbReference type="EMBL" id="MBY17009.1"/>
    </source>
</evidence>
<dbReference type="EMBL" id="GGMR01004390">
    <property type="protein sequence ID" value="MBY17009.1"/>
    <property type="molecule type" value="Transcribed_RNA"/>
</dbReference>
<sequence length="256" mass="29506">MYLQFIKICIVHIIITNSELQSYGRCTNNTYAVSEVSLEQLYIKTIRMWIVVLFKDDSTLAAVPEFWFRNGSCAWPNKFSTKYIERRKQPNELELKQYKAKILFKNIDTYLEARKLAEENSEASSMDNVYEDTRKQKFKNSKKLRNDQIPSPPTLQSDESMNENEDDSDFDKAFKPLDIQESPNNSAASLTLILNTAIENVENSSKYKKIKLNPSSFSKSTFTESSSLLKQQIGLMPRGNSVPEVSIINHEMNNDQ</sequence>
<accession>A0A2S2NIM2</accession>
<dbReference type="AlphaFoldDB" id="A0A2S2NIM2"/>
<feature type="region of interest" description="Disordered" evidence="1">
    <location>
        <begin position="122"/>
        <end position="171"/>
    </location>
</feature>
<reference evidence="2" key="1">
    <citation type="submission" date="2018-04" db="EMBL/GenBank/DDBJ databases">
        <title>Transcriptome of Schizaphis graminum biotype I.</title>
        <authorList>
            <person name="Scully E.D."/>
            <person name="Geib S.M."/>
            <person name="Palmer N.A."/>
            <person name="Koch K."/>
            <person name="Bradshaw J."/>
            <person name="Heng-Moss T."/>
            <person name="Sarath G."/>
        </authorList>
    </citation>
    <scope>NUCLEOTIDE SEQUENCE</scope>
</reference>
<protein>
    <submittedName>
        <fullName evidence="2">Uncharacterized protein</fullName>
    </submittedName>
</protein>
<feature type="compositionally biased region" description="Acidic residues" evidence="1">
    <location>
        <begin position="160"/>
        <end position="169"/>
    </location>
</feature>